<keyword evidence="2" id="KW-0863">Zinc-finger</keyword>
<evidence type="ECO:0000256" key="4">
    <source>
        <dbReference type="ARBA" id="ARBA00022853"/>
    </source>
</evidence>
<feature type="compositionally biased region" description="Polar residues" evidence="5">
    <location>
        <begin position="338"/>
        <end position="356"/>
    </location>
</feature>
<feature type="compositionally biased region" description="Polar residues" evidence="5">
    <location>
        <begin position="548"/>
        <end position="561"/>
    </location>
</feature>
<feature type="compositionally biased region" description="Basic and acidic residues" evidence="5">
    <location>
        <begin position="1134"/>
        <end position="1209"/>
    </location>
</feature>
<keyword evidence="4" id="KW-0156">Chromatin regulator</keyword>
<feature type="compositionally biased region" description="Basic and acidic residues" evidence="5">
    <location>
        <begin position="1072"/>
        <end position="1100"/>
    </location>
</feature>
<dbReference type="InterPro" id="IPR046341">
    <property type="entry name" value="SET_dom_sf"/>
</dbReference>
<protein>
    <recommendedName>
        <fullName evidence="6">SET domain-containing protein</fullName>
    </recommendedName>
</protein>
<feature type="compositionally biased region" description="Low complexity" evidence="5">
    <location>
        <begin position="535"/>
        <end position="547"/>
    </location>
</feature>
<dbReference type="CDD" id="cd15550">
    <property type="entry name" value="PHD_MLL5"/>
    <property type="match status" value="1"/>
</dbReference>
<feature type="region of interest" description="Disordered" evidence="5">
    <location>
        <begin position="1580"/>
        <end position="1621"/>
    </location>
</feature>
<dbReference type="InterPro" id="IPR011011">
    <property type="entry name" value="Znf_FYVE_PHD"/>
</dbReference>
<dbReference type="InterPro" id="IPR019786">
    <property type="entry name" value="Zinc_finger_PHD-type_CS"/>
</dbReference>
<feature type="compositionally biased region" description="Basic residues" evidence="5">
    <location>
        <begin position="748"/>
        <end position="766"/>
    </location>
</feature>
<dbReference type="GO" id="GO:0008757">
    <property type="term" value="F:S-adenosylmethionine-dependent methyltransferase activity"/>
    <property type="evidence" value="ECO:0007669"/>
    <property type="project" value="UniProtKB-ARBA"/>
</dbReference>
<dbReference type="GO" id="GO:0008170">
    <property type="term" value="F:N-methyltransferase activity"/>
    <property type="evidence" value="ECO:0007669"/>
    <property type="project" value="UniProtKB-ARBA"/>
</dbReference>
<dbReference type="Proteomes" id="UP001153709">
    <property type="component" value="Chromosome 6"/>
</dbReference>
<keyword evidence="1" id="KW-0479">Metal-binding</keyword>
<feature type="compositionally biased region" description="Basic and acidic residues" evidence="5">
    <location>
        <begin position="1280"/>
        <end position="1293"/>
    </location>
</feature>
<dbReference type="InterPro" id="IPR013083">
    <property type="entry name" value="Znf_RING/FYVE/PHD"/>
</dbReference>
<evidence type="ECO:0000313" key="8">
    <source>
        <dbReference type="Proteomes" id="UP001153709"/>
    </source>
</evidence>
<feature type="compositionally biased region" description="Low complexity" evidence="5">
    <location>
        <begin position="1607"/>
        <end position="1617"/>
    </location>
</feature>
<feature type="region of interest" description="Disordered" evidence="5">
    <location>
        <begin position="1404"/>
        <end position="1430"/>
    </location>
</feature>
<feature type="compositionally biased region" description="Basic residues" evidence="5">
    <location>
        <begin position="1210"/>
        <end position="1219"/>
    </location>
</feature>
<sequence>MSVCFESSNVLTNVVSTSSETSLEENVPITSVMSQPTVGTTVVQPIVSNTISTSSDKNEQPPLPTKSIAKLVVANAAASTSSVLQKVVNPPVITVLNPTGPLTVVKTLCVTSGVSSTPQFTLVNSAPLNVTNAVGGKPPTITLLNAPVTVVKAITTPQNVEKNLSEAATTGTPSNTPVSTIIENRAHNVFVKNTCPDSTVVDIPQSHKILTTNNFPQTNVITNSQTKTLNGQRNKVKIVSNVVVPGTSQTNNNVLMNKSNQQRYIPRQTVMGPNGATTKYLNKPSASNFVKPNVSSSMKIVQDKSPTRMNYPTHKNQIKTLPPVNNYLQKPHQHSIKTISPQNKNIPGQVTRTGSGLRTIPPQKSHKLSNKPNYIGKHAVQAQKGKPPHNKVKGIKLPSNAHYNVNVPPMPDKHLSELTFNQALTAQIIETLSNSSSTVQNSRYDMPSRYDSAFTCPEMKKPHSEPCKSTEDSNKSGLDALSVMCQAVLLDHNYHATLPPDSPIRPSPTITIPPQVNGISQPSIYSPGSSKRRPMPMSSTVTSPPISNVSSMSMIPVSNSMLPVHDDDAASDISDGSDRKHDTEGEETDTAPEAEAVNNENIDGYGDYVTRCICGFLHDDGYMVECDKCKVWQHVQCVVKNRQVPDEYLCEECDPSKPIDRQKARGIQQQWMRERQFADPKLRKDPKIKEAFKPKETVTDTDSSDGEHVPPSFPTKNRVLANRRKLENHAKQAAIRQRREAAKEAAQKRQKRKERKIVRKKTKVPVKHSDDENQDTWAIHLPQLRQWIEKYEEAVTNHYSPELRARISSIRVNGAHSESNVQFDPTSNKSRVHTQPLTEIKYLVATAHLPPNTFVVELMGKYMLSTQHRNSGGSLTTRQHSQRPGPFLFFYRLHKDNTEVCVDTRTYGNTTRFIRRSCKPNAELRHCIEKGALHIYVATTTTVDKNFELTIKHESHDLAAIGTTSIACACGNAEECGVNRTSVKKNGDVVEVPVRKRRGRRVTSASLPEPDPPKPVKEEPPPVVSPPPAPPSPVKPKIEKLKEEEKVEHIVKEEVKEEVPEDPVPEIQNPEPVKEEIKEEVKEEVIIKEEPLAVEIKKEEEEVEEQPEEPDNEKSLEEIKSPPPTPVSTRRASHKTDKEDDKSSSPKTDRTEKCKKLSREERKLEAILRAIDQMEKAQSRKQEHQAKQAHRRESEPNPEKKEEEKQEPRLKRRRRKGRARTVSQSAARRNRLNSTDSYMTSGDENLLSPNEGQLPIKPSKDSEGNDRAVGLLLALSNGDNDSKDHKSPTRDVDSNSNSTHSSPETQLSSACLLVQAAVEPLEQGFKFPKTKKGLMNEWLNKVPEPVQTASAISPNSLVSPTNNMDVDSSSGVYAASKNLMSFCEANIQPRGSAKKRWLRQAIREDHSCDSGSGRPDSPPISDMVAPPKKRRLPRNHYQQITHLLAHLQNLDKDVKPSEGGVEIVFSGTDGDSSNPTLESDAILKERAAVMKQEFNKPIFTSSLDLPRTEFGSLNSLDPRLSRESRFLANTDLVGTVEKTLSILGFENTEKHKPEPMLPKRKVKLSITEYRQRKKITVEEKSAEQEQVSTEENNSSESFKITPRQRSDSASSSTSITSSDDDLSVSDIIVKKAPVFNSEPTELERQRETSSLRLKKVFGLSVDREPPPALNIQAILNMEIEPKVRSAQPLPGQQCHVLGNTEPTAKESDLQPPASPEQVPMMCSPPLVVKSPKPEAMETEDISSPEIENQNLEEIVDVKEEENKEAAPLNMFYTPDEEDTTEVVDKEEPSAVFEEPESVNYVPPFNNPVYPNSNFPTFSSTIGK</sequence>
<feature type="compositionally biased region" description="Polar residues" evidence="5">
    <location>
        <begin position="517"/>
        <end position="529"/>
    </location>
</feature>
<feature type="compositionally biased region" description="Basic and acidic residues" evidence="5">
    <location>
        <begin position="1011"/>
        <end position="1020"/>
    </location>
</feature>
<dbReference type="InterPro" id="IPR001965">
    <property type="entry name" value="Znf_PHD"/>
</dbReference>
<dbReference type="PROSITE" id="PS50280">
    <property type="entry name" value="SET"/>
    <property type="match status" value="1"/>
</dbReference>
<feature type="region of interest" description="Disordered" evidence="5">
    <location>
        <begin position="1702"/>
        <end position="1745"/>
    </location>
</feature>
<dbReference type="SMART" id="SM00249">
    <property type="entry name" value="PHD"/>
    <property type="match status" value="1"/>
</dbReference>
<evidence type="ECO:0000256" key="3">
    <source>
        <dbReference type="ARBA" id="ARBA00022833"/>
    </source>
</evidence>
<dbReference type="Pfam" id="PF00856">
    <property type="entry name" value="SET"/>
    <property type="match status" value="1"/>
</dbReference>
<feature type="region of interest" description="Disordered" evidence="5">
    <location>
        <begin position="338"/>
        <end position="371"/>
    </location>
</feature>
<feature type="compositionally biased region" description="Acidic residues" evidence="5">
    <location>
        <begin position="1101"/>
        <end position="1111"/>
    </location>
</feature>
<evidence type="ECO:0000256" key="1">
    <source>
        <dbReference type="ARBA" id="ARBA00022723"/>
    </source>
</evidence>
<dbReference type="GO" id="GO:0070210">
    <property type="term" value="C:Rpd3L-Expanded complex"/>
    <property type="evidence" value="ECO:0007669"/>
    <property type="project" value="TreeGrafter"/>
</dbReference>
<dbReference type="Gene3D" id="3.30.40.10">
    <property type="entry name" value="Zinc/RING finger domain, C3HC4 (zinc finger)"/>
    <property type="match status" value="1"/>
</dbReference>
<dbReference type="GO" id="GO:0008270">
    <property type="term" value="F:zinc ion binding"/>
    <property type="evidence" value="ECO:0007669"/>
    <property type="project" value="UniProtKB-KW"/>
</dbReference>
<name>A0A9P0GTR7_DIABA</name>
<keyword evidence="3" id="KW-0862">Zinc</keyword>
<evidence type="ECO:0000256" key="2">
    <source>
        <dbReference type="ARBA" id="ARBA00022771"/>
    </source>
</evidence>
<dbReference type="Pfam" id="PF20826">
    <property type="entry name" value="PHD_5"/>
    <property type="match status" value="1"/>
</dbReference>
<dbReference type="SUPFAM" id="SSF82199">
    <property type="entry name" value="SET domain"/>
    <property type="match status" value="1"/>
</dbReference>
<feature type="region of interest" description="Disordered" evidence="5">
    <location>
        <begin position="675"/>
        <end position="720"/>
    </location>
</feature>
<dbReference type="CDD" id="cd10529">
    <property type="entry name" value="SET_SETD5-like"/>
    <property type="match status" value="1"/>
</dbReference>
<evidence type="ECO:0000313" key="7">
    <source>
        <dbReference type="EMBL" id="CAH1282000.1"/>
    </source>
</evidence>
<evidence type="ECO:0000259" key="6">
    <source>
        <dbReference type="PROSITE" id="PS50280"/>
    </source>
</evidence>
<dbReference type="GO" id="GO:0006355">
    <property type="term" value="P:regulation of DNA-templated transcription"/>
    <property type="evidence" value="ECO:0007669"/>
    <property type="project" value="TreeGrafter"/>
</dbReference>
<reference evidence="7" key="1">
    <citation type="submission" date="2022-01" db="EMBL/GenBank/DDBJ databases">
        <authorList>
            <person name="King R."/>
        </authorList>
    </citation>
    <scope>NUCLEOTIDE SEQUENCE</scope>
</reference>
<dbReference type="SUPFAM" id="SSF57903">
    <property type="entry name" value="FYVE/PHD zinc finger"/>
    <property type="match status" value="1"/>
</dbReference>
<feature type="domain" description="SET" evidence="6">
    <location>
        <begin position="819"/>
        <end position="954"/>
    </location>
</feature>
<dbReference type="InterPro" id="IPR001214">
    <property type="entry name" value="SET_dom"/>
</dbReference>
<dbReference type="GO" id="GO:0008276">
    <property type="term" value="F:protein methyltransferase activity"/>
    <property type="evidence" value="ECO:0007669"/>
    <property type="project" value="UniProtKB-ARBA"/>
</dbReference>
<keyword evidence="8" id="KW-1185">Reference proteome</keyword>
<dbReference type="PANTHER" id="PTHR46462">
    <property type="entry name" value="UPSET, ISOFORM A"/>
    <property type="match status" value="1"/>
</dbReference>
<dbReference type="Gene3D" id="2.170.270.10">
    <property type="entry name" value="SET domain"/>
    <property type="match status" value="1"/>
</dbReference>
<accession>A0A9P0GTR7</accession>
<feature type="region of interest" description="Disordered" evidence="5">
    <location>
        <begin position="990"/>
        <end position="1307"/>
    </location>
</feature>
<dbReference type="GO" id="GO:0034967">
    <property type="term" value="C:Set3 complex"/>
    <property type="evidence" value="ECO:0007669"/>
    <property type="project" value="TreeGrafter"/>
</dbReference>
<feature type="region of interest" description="Disordered" evidence="5">
    <location>
        <begin position="512"/>
        <end position="594"/>
    </location>
</feature>
<feature type="compositionally biased region" description="Basic and acidic residues" evidence="5">
    <location>
        <begin position="1036"/>
        <end position="1058"/>
    </location>
</feature>
<feature type="compositionally biased region" description="Polar residues" evidence="5">
    <location>
        <begin position="1584"/>
        <end position="1598"/>
    </location>
</feature>
<feature type="compositionally biased region" description="Polar residues" evidence="5">
    <location>
        <begin position="1221"/>
        <end position="1251"/>
    </location>
</feature>
<proteinExistence type="predicted"/>
<dbReference type="OrthoDB" id="1928087at2759"/>
<dbReference type="SMART" id="SM00317">
    <property type="entry name" value="SET"/>
    <property type="match status" value="1"/>
</dbReference>
<gene>
    <name evidence="7" type="ORF">DIABBA_LOCUS9680</name>
</gene>
<feature type="compositionally biased region" description="Pro residues" evidence="5">
    <location>
        <begin position="1021"/>
        <end position="1034"/>
    </location>
</feature>
<dbReference type="PANTHER" id="PTHR46462:SF3">
    <property type="entry name" value="UPSET, ISOFORM A"/>
    <property type="match status" value="1"/>
</dbReference>
<feature type="compositionally biased region" description="Polar residues" evidence="5">
    <location>
        <begin position="1294"/>
        <end position="1307"/>
    </location>
</feature>
<organism evidence="7 8">
    <name type="scientific">Diabrotica balteata</name>
    <name type="common">Banded cucumber beetle</name>
    <dbReference type="NCBI Taxonomy" id="107213"/>
    <lineage>
        <taxon>Eukaryota</taxon>
        <taxon>Metazoa</taxon>
        <taxon>Ecdysozoa</taxon>
        <taxon>Arthropoda</taxon>
        <taxon>Hexapoda</taxon>
        <taxon>Insecta</taxon>
        <taxon>Pterygota</taxon>
        <taxon>Neoptera</taxon>
        <taxon>Endopterygota</taxon>
        <taxon>Coleoptera</taxon>
        <taxon>Polyphaga</taxon>
        <taxon>Cucujiformia</taxon>
        <taxon>Chrysomeloidea</taxon>
        <taxon>Chrysomelidae</taxon>
        <taxon>Galerucinae</taxon>
        <taxon>Diabroticina</taxon>
        <taxon>Diabroticites</taxon>
        <taxon>Diabrotica</taxon>
    </lineage>
</organism>
<dbReference type="EMBL" id="OU898281">
    <property type="protein sequence ID" value="CAH1282000.1"/>
    <property type="molecule type" value="Genomic_DNA"/>
</dbReference>
<dbReference type="PROSITE" id="PS01359">
    <property type="entry name" value="ZF_PHD_1"/>
    <property type="match status" value="1"/>
</dbReference>
<feature type="region of interest" description="Disordered" evidence="5">
    <location>
        <begin position="739"/>
        <end position="771"/>
    </location>
</feature>
<feature type="compositionally biased region" description="Basic and acidic residues" evidence="5">
    <location>
        <begin position="675"/>
        <end position="698"/>
    </location>
</feature>
<dbReference type="GO" id="GO:0006325">
    <property type="term" value="P:chromatin organization"/>
    <property type="evidence" value="ECO:0007669"/>
    <property type="project" value="UniProtKB-KW"/>
</dbReference>
<evidence type="ECO:0000256" key="5">
    <source>
        <dbReference type="SAM" id="MobiDB-lite"/>
    </source>
</evidence>